<protein>
    <recommendedName>
        <fullName evidence="1">DUF7730 domain-containing protein</fullName>
    </recommendedName>
</protein>
<name>A0AAD6HGF4_9EURO</name>
<evidence type="ECO:0000313" key="2">
    <source>
        <dbReference type="EMBL" id="KAJ5716153.1"/>
    </source>
</evidence>
<gene>
    <name evidence="2" type="ORF">N7493_008064</name>
</gene>
<evidence type="ECO:0000259" key="1">
    <source>
        <dbReference type="Pfam" id="PF24864"/>
    </source>
</evidence>
<organism evidence="2 3">
    <name type="scientific">Penicillium malachiteum</name>
    <dbReference type="NCBI Taxonomy" id="1324776"/>
    <lineage>
        <taxon>Eukaryota</taxon>
        <taxon>Fungi</taxon>
        <taxon>Dikarya</taxon>
        <taxon>Ascomycota</taxon>
        <taxon>Pezizomycotina</taxon>
        <taxon>Eurotiomycetes</taxon>
        <taxon>Eurotiomycetidae</taxon>
        <taxon>Eurotiales</taxon>
        <taxon>Aspergillaceae</taxon>
        <taxon>Penicillium</taxon>
    </lineage>
</organism>
<evidence type="ECO:0000313" key="3">
    <source>
        <dbReference type="Proteomes" id="UP001215712"/>
    </source>
</evidence>
<reference evidence="2" key="1">
    <citation type="journal article" date="2023" name="IMA Fungus">
        <title>Comparative genomic study of the Penicillium genus elucidates a diverse pangenome and 15 lateral gene transfer events.</title>
        <authorList>
            <person name="Petersen C."/>
            <person name="Sorensen T."/>
            <person name="Nielsen M.R."/>
            <person name="Sondergaard T.E."/>
            <person name="Sorensen J.L."/>
            <person name="Fitzpatrick D.A."/>
            <person name="Frisvad J.C."/>
            <person name="Nielsen K.L."/>
        </authorList>
    </citation>
    <scope>NUCLEOTIDE SEQUENCE</scope>
    <source>
        <strain evidence="2">IBT 17514</strain>
    </source>
</reference>
<dbReference type="Proteomes" id="UP001215712">
    <property type="component" value="Unassembled WGS sequence"/>
</dbReference>
<sequence>MSGCLFPCGIQLRPRPGEIKADPGTDTIKHMPEIRRSLTPLGFPEPEPPTGWRRLLRRSKVQRTLDQHQSPLAGLPPEIRWMIWTYYFCVHQIHVVRIDRGHSRALDTRLAAIKCADGHADNGDSFCNHLCWEKVPRTRTFHDALSPIKPQLDLESTQGSNMEEVSFVALLQTCRLM</sequence>
<dbReference type="AlphaFoldDB" id="A0AAD6HGF4"/>
<accession>A0AAD6HGF4</accession>
<dbReference type="EMBL" id="JAQJAN010000012">
    <property type="protein sequence ID" value="KAJ5716153.1"/>
    <property type="molecule type" value="Genomic_DNA"/>
</dbReference>
<proteinExistence type="predicted"/>
<keyword evidence="3" id="KW-1185">Reference proteome</keyword>
<dbReference type="InterPro" id="IPR056632">
    <property type="entry name" value="DUF7730"/>
</dbReference>
<comment type="caution">
    <text evidence="2">The sequence shown here is derived from an EMBL/GenBank/DDBJ whole genome shotgun (WGS) entry which is preliminary data.</text>
</comment>
<feature type="domain" description="DUF7730" evidence="1">
    <location>
        <begin position="66"/>
        <end position="176"/>
    </location>
</feature>
<reference evidence="2" key="2">
    <citation type="submission" date="2023-01" db="EMBL/GenBank/DDBJ databases">
        <authorList>
            <person name="Petersen C."/>
        </authorList>
    </citation>
    <scope>NUCLEOTIDE SEQUENCE</scope>
    <source>
        <strain evidence="2">IBT 17514</strain>
    </source>
</reference>
<dbReference type="Pfam" id="PF24864">
    <property type="entry name" value="DUF7730"/>
    <property type="match status" value="1"/>
</dbReference>